<organism evidence="1">
    <name type="scientific">Tanacetum cinerariifolium</name>
    <name type="common">Dalmatian daisy</name>
    <name type="synonym">Chrysanthemum cinerariifolium</name>
    <dbReference type="NCBI Taxonomy" id="118510"/>
    <lineage>
        <taxon>Eukaryota</taxon>
        <taxon>Viridiplantae</taxon>
        <taxon>Streptophyta</taxon>
        <taxon>Embryophyta</taxon>
        <taxon>Tracheophyta</taxon>
        <taxon>Spermatophyta</taxon>
        <taxon>Magnoliopsida</taxon>
        <taxon>eudicotyledons</taxon>
        <taxon>Gunneridae</taxon>
        <taxon>Pentapetalae</taxon>
        <taxon>asterids</taxon>
        <taxon>campanulids</taxon>
        <taxon>Asterales</taxon>
        <taxon>Asteraceae</taxon>
        <taxon>Asteroideae</taxon>
        <taxon>Anthemideae</taxon>
        <taxon>Anthemidinae</taxon>
        <taxon>Tanacetum</taxon>
    </lineage>
</organism>
<sequence length="71" mass="7982">TQDDDSESECDEHAILVPSFLSNSFSGPNLNDVSAPMENNFDYEKELARLQKQEHEAHSAAAKYGFEFSNK</sequence>
<name>A0A699T8W8_TANCI</name>
<dbReference type="AlphaFoldDB" id="A0A699T8W8"/>
<gene>
    <name evidence="1" type="ORF">Tci_877787</name>
</gene>
<dbReference type="EMBL" id="BKCJ011220773">
    <property type="protein sequence ID" value="GFD05818.1"/>
    <property type="molecule type" value="Genomic_DNA"/>
</dbReference>
<proteinExistence type="predicted"/>
<feature type="non-terminal residue" evidence="1">
    <location>
        <position position="71"/>
    </location>
</feature>
<protein>
    <submittedName>
        <fullName evidence="1">Uncharacterized protein</fullName>
    </submittedName>
</protein>
<reference evidence="1" key="1">
    <citation type="journal article" date="2019" name="Sci. Rep.">
        <title>Draft genome of Tanacetum cinerariifolium, the natural source of mosquito coil.</title>
        <authorList>
            <person name="Yamashiro T."/>
            <person name="Shiraishi A."/>
            <person name="Satake H."/>
            <person name="Nakayama K."/>
        </authorList>
    </citation>
    <scope>NUCLEOTIDE SEQUENCE</scope>
</reference>
<accession>A0A699T8W8</accession>
<feature type="non-terminal residue" evidence="1">
    <location>
        <position position="1"/>
    </location>
</feature>
<comment type="caution">
    <text evidence="1">The sequence shown here is derived from an EMBL/GenBank/DDBJ whole genome shotgun (WGS) entry which is preliminary data.</text>
</comment>
<evidence type="ECO:0000313" key="1">
    <source>
        <dbReference type="EMBL" id="GFD05818.1"/>
    </source>
</evidence>